<evidence type="ECO:0000256" key="2">
    <source>
        <dbReference type="SAM" id="SignalP"/>
    </source>
</evidence>
<evidence type="ECO:0000313" key="4">
    <source>
        <dbReference type="EMBL" id="KPJ53732.1"/>
    </source>
</evidence>
<feature type="domain" description="TPM" evidence="3">
    <location>
        <begin position="37"/>
        <end position="160"/>
    </location>
</feature>
<keyword evidence="2" id="KW-0732">Signal</keyword>
<gene>
    <name evidence="4" type="ORF">AMJ39_03625</name>
</gene>
<keyword evidence="1" id="KW-0472">Membrane</keyword>
<protein>
    <recommendedName>
        <fullName evidence="3">TPM domain-containing protein</fullName>
    </recommendedName>
</protein>
<keyword evidence="1" id="KW-0812">Transmembrane</keyword>
<dbReference type="AlphaFoldDB" id="A0A0S7WUB8"/>
<dbReference type="Gene3D" id="3.10.310.50">
    <property type="match status" value="1"/>
</dbReference>
<sequence>MARATRVLSLLIVLLVSVHSGKARAQEVSLPAPRGYVNDFADVISPGDESMMANLAGELERVTTAQIAVVTLETTQPLVIEEFGVRLFEAWKIGQAGEDNGLLLLFALQDRKVRIETGYGLEGAVPDALADRIIRDTMVPFFRREEYSQGLLQATVQLADLVAREYGVELASLRSVPRAVPPPPSAARCGPGLLTLIFFMIMMILFGRRGGLFWLLLFGLGMGRRPGGYWYGSGMGGSKGGFSGGFGGFSGGGGFGGFGGGASGGGGATGGW</sequence>
<dbReference type="EMBL" id="LIZS01000014">
    <property type="protein sequence ID" value="KPJ53732.1"/>
    <property type="molecule type" value="Genomic_DNA"/>
</dbReference>
<dbReference type="STRING" id="1703770.AMJ39_03625"/>
<accession>A0A0S7WUB8</accession>
<dbReference type="PATRIC" id="fig|1703770.3.peg.1540"/>
<feature type="signal peptide" evidence="2">
    <location>
        <begin position="1"/>
        <end position="25"/>
    </location>
</feature>
<evidence type="ECO:0000256" key="1">
    <source>
        <dbReference type="SAM" id="Phobius"/>
    </source>
</evidence>
<feature type="chain" id="PRO_5006639649" description="TPM domain-containing protein" evidence="2">
    <location>
        <begin position="26"/>
        <end position="272"/>
    </location>
</feature>
<dbReference type="PANTHER" id="PTHR30373">
    <property type="entry name" value="UPF0603 PROTEIN YGCG"/>
    <property type="match status" value="1"/>
</dbReference>
<feature type="transmembrane region" description="Helical" evidence="1">
    <location>
        <begin position="193"/>
        <end position="217"/>
    </location>
</feature>
<organism evidence="4 5">
    <name type="scientific">candidate division TA06 bacterium DG_24</name>
    <dbReference type="NCBI Taxonomy" id="1703770"/>
    <lineage>
        <taxon>Bacteria</taxon>
        <taxon>Bacteria division TA06</taxon>
    </lineage>
</organism>
<dbReference type="InterPro" id="IPR007621">
    <property type="entry name" value="TPM_dom"/>
</dbReference>
<name>A0A0S7WUB8_UNCT6</name>
<comment type="caution">
    <text evidence="4">The sequence shown here is derived from an EMBL/GenBank/DDBJ whole genome shotgun (WGS) entry which is preliminary data.</text>
</comment>
<evidence type="ECO:0000313" key="5">
    <source>
        <dbReference type="Proteomes" id="UP000052008"/>
    </source>
</evidence>
<dbReference type="PANTHER" id="PTHR30373:SF2">
    <property type="entry name" value="UPF0603 PROTEIN YGCG"/>
    <property type="match status" value="1"/>
</dbReference>
<dbReference type="Proteomes" id="UP000052008">
    <property type="component" value="Unassembled WGS sequence"/>
</dbReference>
<evidence type="ECO:0000259" key="3">
    <source>
        <dbReference type="Pfam" id="PF04536"/>
    </source>
</evidence>
<keyword evidence="1" id="KW-1133">Transmembrane helix</keyword>
<reference evidence="4 5" key="1">
    <citation type="journal article" date="2015" name="Microbiome">
        <title>Genomic resolution of linkages in carbon, nitrogen, and sulfur cycling among widespread estuary sediment bacteria.</title>
        <authorList>
            <person name="Baker B.J."/>
            <person name="Lazar C.S."/>
            <person name="Teske A.P."/>
            <person name="Dick G.J."/>
        </authorList>
    </citation>
    <scope>NUCLEOTIDE SEQUENCE [LARGE SCALE GENOMIC DNA]</scope>
    <source>
        <strain evidence="4">DG_24</strain>
    </source>
</reference>
<proteinExistence type="predicted"/>
<dbReference type="Pfam" id="PF04536">
    <property type="entry name" value="TPM_phosphatase"/>
    <property type="match status" value="1"/>
</dbReference>